<feature type="domain" description="UPAR/Ly6" evidence="1">
    <location>
        <begin position="37"/>
        <end position="119"/>
    </location>
</feature>
<dbReference type="InterPro" id="IPR016054">
    <property type="entry name" value="LY6_UPA_recep-like"/>
</dbReference>
<dbReference type="Pfam" id="PF00021">
    <property type="entry name" value="UPAR_LY6"/>
    <property type="match status" value="1"/>
</dbReference>
<reference evidence="3" key="1">
    <citation type="submission" date="2025-08" db="UniProtKB">
        <authorList>
            <consortium name="RefSeq"/>
        </authorList>
    </citation>
    <scope>IDENTIFICATION</scope>
</reference>
<protein>
    <submittedName>
        <fullName evidence="3">Lymphocyte antigen 6 complex locus protein G6c isoform X1</fullName>
    </submittedName>
</protein>
<evidence type="ECO:0000313" key="3">
    <source>
        <dbReference type="RefSeq" id="XP_014382256.1"/>
    </source>
</evidence>
<evidence type="ECO:0000313" key="2">
    <source>
        <dbReference type="Proteomes" id="UP000189705"/>
    </source>
</evidence>
<name>A0A1U8DPJ7_ALLSI</name>
<evidence type="ECO:0000259" key="1">
    <source>
        <dbReference type="Pfam" id="PF00021"/>
    </source>
</evidence>
<sequence>MLGIVKIGAGTGSSGCIGLGVTGVGAVAGSGVGPVTQGLVCNVCKFKVGSLCFHRKDPCTVMDGQCEVIKAYIENVKLFSKSGCTTNESMAHCNRTQQHDSIFDINYNRTCCPHDLCNGASPSSSTLPTRLLLAGLASTLTATLLL</sequence>
<organism evidence="2 3">
    <name type="scientific">Alligator sinensis</name>
    <name type="common">Chinese alligator</name>
    <dbReference type="NCBI Taxonomy" id="38654"/>
    <lineage>
        <taxon>Eukaryota</taxon>
        <taxon>Metazoa</taxon>
        <taxon>Chordata</taxon>
        <taxon>Craniata</taxon>
        <taxon>Vertebrata</taxon>
        <taxon>Euteleostomi</taxon>
        <taxon>Archelosauria</taxon>
        <taxon>Archosauria</taxon>
        <taxon>Crocodylia</taxon>
        <taxon>Alligatoridae</taxon>
        <taxon>Alligatorinae</taxon>
        <taxon>Alligator</taxon>
    </lineage>
</organism>
<gene>
    <name evidence="3" type="primary">LOC102375422</name>
</gene>
<dbReference type="GeneID" id="102375422"/>
<dbReference type="Proteomes" id="UP000189705">
    <property type="component" value="Unplaced"/>
</dbReference>
<proteinExistence type="predicted"/>
<dbReference type="AlphaFoldDB" id="A0A1U8DPJ7"/>
<accession>A0A1U8DPJ7</accession>
<dbReference type="InParanoid" id="A0A1U8DPJ7"/>
<dbReference type="RefSeq" id="XP_014382256.1">
    <property type="nucleotide sequence ID" value="XM_014526770.2"/>
</dbReference>
<dbReference type="OrthoDB" id="5962859at2759"/>
<keyword evidence="2" id="KW-1185">Reference proteome</keyword>